<evidence type="ECO:0000313" key="4">
    <source>
        <dbReference type="EMBL" id="SKA95656.1"/>
    </source>
</evidence>
<dbReference type="Proteomes" id="UP000189735">
    <property type="component" value="Unassembled WGS sequence"/>
</dbReference>
<feature type="region of interest" description="Disordered" evidence="1">
    <location>
        <begin position="1"/>
        <end position="26"/>
    </location>
</feature>
<feature type="domain" description="DUF4190" evidence="3">
    <location>
        <begin position="51"/>
        <end position="104"/>
    </location>
</feature>
<accession>A0A1T4Y1L1</accession>
<feature type="compositionally biased region" description="Pro residues" evidence="1">
    <location>
        <begin position="1"/>
        <end position="19"/>
    </location>
</feature>
<reference evidence="5" key="1">
    <citation type="submission" date="2017-02" db="EMBL/GenBank/DDBJ databases">
        <authorList>
            <person name="Varghese N."/>
            <person name="Submissions S."/>
        </authorList>
    </citation>
    <scope>NUCLEOTIDE SEQUENCE [LARGE SCALE GENOMIC DNA]</scope>
    <source>
        <strain evidence="5">VKM Ac-2052</strain>
    </source>
</reference>
<feature type="transmembrane region" description="Helical" evidence="2">
    <location>
        <begin position="87"/>
        <end position="115"/>
    </location>
</feature>
<proteinExistence type="predicted"/>
<evidence type="ECO:0000256" key="1">
    <source>
        <dbReference type="SAM" id="MobiDB-lite"/>
    </source>
</evidence>
<dbReference type="AlphaFoldDB" id="A0A1T4Y1L1"/>
<gene>
    <name evidence="4" type="ORF">SAMN06295879_2054</name>
</gene>
<keyword evidence="2" id="KW-0472">Membrane</keyword>
<dbReference type="EMBL" id="FUYG01000005">
    <property type="protein sequence ID" value="SKA95656.1"/>
    <property type="molecule type" value="Genomic_DNA"/>
</dbReference>
<protein>
    <recommendedName>
        <fullName evidence="3">DUF4190 domain-containing protein</fullName>
    </recommendedName>
</protein>
<keyword evidence="2" id="KW-0812">Transmembrane</keyword>
<dbReference type="Pfam" id="PF13828">
    <property type="entry name" value="DUF4190"/>
    <property type="match status" value="1"/>
</dbReference>
<sequence>MSQPPVPPIEPPNVAPPIPDYGAPTYGSPDVPDVPSLPAWTPPPTARRTNVLAIISLVSAFLFGLAGIVTGYVALGQIKRNRERGRGLAISGIVIGYVNALATVGVIVLLIVTLASSATFSSRFTPRYTYVPVAPSAPSTTNLGGLSFADGNDLDPNEVQRFSETFAEKSGWALSKPFDGDEWKYVDSQGLCTVTFHWANFNDHVEVTDGDDRATTESYTAASLGWDSSAVQGRLSQIELAYDYPSSGAYADFLVISGSDGDGVNWVQASRAFGVSGIGMYVDLTCTSGGDVDAAFTEVLESTAITSS</sequence>
<feature type="transmembrane region" description="Helical" evidence="2">
    <location>
        <begin position="51"/>
        <end position="75"/>
    </location>
</feature>
<evidence type="ECO:0000313" key="5">
    <source>
        <dbReference type="Proteomes" id="UP000189735"/>
    </source>
</evidence>
<organism evidence="4 5">
    <name type="scientific">Agreia bicolorata</name>
    <dbReference type="NCBI Taxonomy" id="110935"/>
    <lineage>
        <taxon>Bacteria</taxon>
        <taxon>Bacillati</taxon>
        <taxon>Actinomycetota</taxon>
        <taxon>Actinomycetes</taxon>
        <taxon>Micrococcales</taxon>
        <taxon>Microbacteriaceae</taxon>
        <taxon>Agreia</taxon>
    </lineage>
</organism>
<dbReference type="InterPro" id="IPR025241">
    <property type="entry name" value="DUF4190"/>
</dbReference>
<evidence type="ECO:0000259" key="3">
    <source>
        <dbReference type="Pfam" id="PF13828"/>
    </source>
</evidence>
<keyword evidence="2" id="KW-1133">Transmembrane helix</keyword>
<evidence type="ECO:0000256" key="2">
    <source>
        <dbReference type="SAM" id="Phobius"/>
    </source>
</evidence>
<name>A0A1T4Y1L1_9MICO</name>